<reference evidence="2" key="2">
    <citation type="submission" date="2017-12" db="EMBL/GenBank/DDBJ databases">
        <title>Genome sequence of the Bar-tailed Godwit (Limosa lapponica baueri).</title>
        <authorList>
            <person name="Lima N.C.B."/>
            <person name="Parody-Merino A.M."/>
            <person name="Battley P.F."/>
            <person name="Fidler A.E."/>
            <person name="Prosdocimi F."/>
        </authorList>
    </citation>
    <scope>NUCLEOTIDE SEQUENCE [LARGE SCALE GENOMIC DNA]</scope>
</reference>
<evidence type="ECO:0000313" key="1">
    <source>
        <dbReference type="EMBL" id="PKU43165.1"/>
    </source>
</evidence>
<gene>
    <name evidence="1" type="ORF">llap_6527</name>
</gene>
<proteinExistence type="predicted"/>
<keyword evidence="2" id="KW-1185">Reference proteome</keyword>
<dbReference type="Proteomes" id="UP000233556">
    <property type="component" value="Unassembled WGS sequence"/>
</dbReference>
<dbReference type="EMBL" id="KZ505927">
    <property type="protein sequence ID" value="PKU43165.1"/>
    <property type="molecule type" value="Genomic_DNA"/>
</dbReference>
<reference evidence="2" key="1">
    <citation type="submission" date="2017-11" db="EMBL/GenBank/DDBJ databases">
        <authorList>
            <person name="Lima N.C."/>
            <person name="Parody-Merino A.M."/>
            <person name="Battley P.F."/>
            <person name="Fidler A.E."/>
            <person name="Prosdocimi F."/>
        </authorList>
    </citation>
    <scope>NUCLEOTIDE SEQUENCE [LARGE SCALE GENOMIC DNA]</scope>
</reference>
<evidence type="ECO:0000313" key="2">
    <source>
        <dbReference type="Proteomes" id="UP000233556"/>
    </source>
</evidence>
<dbReference type="AlphaFoldDB" id="A0A2I0UAW6"/>
<organism evidence="1 2">
    <name type="scientific">Limosa lapponica baueri</name>
    <dbReference type="NCBI Taxonomy" id="1758121"/>
    <lineage>
        <taxon>Eukaryota</taxon>
        <taxon>Metazoa</taxon>
        <taxon>Chordata</taxon>
        <taxon>Craniata</taxon>
        <taxon>Vertebrata</taxon>
        <taxon>Euteleostomi</taxon>
        <taxon>Archelosauria</taxon>
        <taxon>Archosauria</taxon>
        <taxon>Dinosauria</taxon>
        <taxon>Saurischia</taxon>
        <taxon>Theropoda</taxon>
        <taxon>Coelurosauria</taxon>
        <taxon>Aves</taxon>
        <taxon>Neognathae</taxon>
        <taxon>Neoaves</taxon>
        <taxon>Charadriiformes</taxon>
        <taxon>Scolopacidae</taxon>
        <taxon>Limosa</taxon>
    </lineage>
</organism>
<name>A0A2I0UAW6_LIMLA</name>
<accession>A0A2I0UAW6</accession>
<sequence length="214" mass="23958">MGISKDDAISFNEKRVNVQMKRAKKRSSILNNPESGKCEWEFPQAEEQTGYEKRLPWMSQVHEQREAAAYGHQIVDIYYSSLAVFNESGDSDSPQDLVVKSSIRTVWGCAMDISSVLHSHEQFVLSQGVGRDAPGELKGLAESLAGHRVDTKGYIKTPSPLEDFVSAPGQAVRAWQARDITPLRMDSVLALQAETPKHHEQRDVKQKGLWVPKL</sequence>
<protein>
    <submittedName>
        <fullName evidence="1">Uncharacterized protein</fullName>
    </submittedName>
</protein>